<dbReference type="PANTHER" id="PTHR43267">
    <property type="entry name" value="TRNA THREONYLCARBAMOYLADENOSINE DEHYDRATASE"/>
    <property type="match status" value="1"/>
</dbReference>
<comment type="caution">
    <text evidence="2">The sequence shown here is derived from an EMBL/GenBank/DDBJ whole genome shotgun (WGS) entry which is preliminary data.</text>
</comment>
<accession>A0ABR3B8Z7</accession>
<sequence>MSEYFERFGTLVGNFIDRNPSAARVTLTAVAASALTASTILGYQAIKRQSKARDLKNDLLTINLPQTKLNAFGIVDNGSETNFHIHDQSLIDEQLARNIAFLGHDKVKELQRAHIVIVGAGSVGSWAALMLLRSGIQHMRIIDPNPITLGSLSHHAVAESADVGVAKALVLKKHFKNIAPFARLDCRVERLTKENMYILLAGNPAYVVDTLDRVEDKVELIKYCHEKGIKVISAMSAGGKADPTRIAILDISDTMEDPMSRAVRRRLRQLGVDRGVPVVFSTEKPLHITGDKEKIEHFPDFPTRVLPSLGTITSQYGMAIATYIILRLSDFSAYEDPSPRLRDGVYSRMLRDLETRESVRFNNKSCPLSVQDVGYIFEEMWQGKSVLSGPQDRVALVRWDTSKPLGYLNTVCMNKNEARDHEALPLGVDLLEEYGKDVVEFVNKRIEQERRFQALFNAQQ</sequence>
<dbReference type="EMBL" id="JBCLYO010000003">
    <property type="protein sequence ID" value="KAL0092134.1"/>
    <property type="molecule type" value="Genomic_DNA"/>
</dbReference>
<feature type="domain" description="THIF-type NAD/FAD binding fold" evidence="1">
    <location>
        <begin position="96"/>
        <end position="337"/>
    </location>
</feature>
<dbReference type="InterPro" id="IPR035985">
    <property type="entry name" value="Ubiquitin-activating_enz"/>
</dbReference>
<dbReference type="PANTHER" id="PTHR43267:SF2">
    <property type="entry name" value="TRNA THREONYLCARBAMOYLADENOSINE DEHYDRATASE 1-RELATED"/>
    <property type="match status" value="1"/>
</dbReference>
<organism evidence="2 3">
    <name type="scientific">Phycomyces blakesleeanus</name>
    <dbReference type="NCBI Taxonomy" id="4837"/>
    <lineage>
        <taxon>Eukaryota</taxon>
        <taxon>Fungi</taxon>
        <taxon>Fungi incertae sedis</taxon>
        <taxon>Mucoromycota</taxon>
        <taxon>Mucoromycotina</taxon>
        <taxon>Mucoromycetes</taxon>
        <taxon>Mucorales</taxon>
        <taxon>Phycomycetaceae</taxon>
        <taxon>Phycomyces</taxon>
    </lineage>
</organism>
<dbReference type="SUPFAM" id="SSF69572">
    <property type="entry name" value="Activating enzymes of the ubiquitin-like proteins"/>
    <property type="match status" value="1"/>
</dbReference>
<evidence type="ECO:0000313" key="3">
    <source>
        <dbReference type="Proteomes" id="UP001448207"/>
    </source>
</evidence>
<dbReference type="Pfam" id="PF00899">
    <property type="entry name" value="ThiF"/>
    <property type="match status" value="1"/>
</dbReference>
<dbReference type="InterPro" id="IPR000594">
    <property type="entry name" value="ThiF_NAD_FAD-bd"/>
</dbReference>
<dbReference type="Gene3D" id="3.40.50.720">
    <property type="entry name" value="NAD(P)-binding Rossmann-like Domain"/>
    <property type="match status" value="1"/>
</dbReference>
<dbReference type="InterPro" id="IPR045886">
    <property type="entry name" value="ThiF/MoeB/HesA"/>
</dbReference>
<dbReference type="CDD" id="cd00755">
    <property type="entry name" value="YgdL_like"/>
    <property type="match status" value="1"/>
</dbReference>
<proteinExistence type="predicted"/>
<gene>
    <name evidence="2" type="ORF">J3Q64DRAFT_1343538</name>
</gene>
<protein>
    <recommendedName>
        <fullName evidence="1">THIF-type NAD/FAD binding fold domain-containing protein</fullName>
    </recommendedName>
</protein>
<evidence type="ECO:0000259" key="1">
    <source>
        <dbReference type="Pfam" id="PF00899"/>
    </source>
</evidence>
<name>A0ABR3B8Z7_PHYBL</name>
<evidence type="ECO:0000313" key="2">
    <source>
        <dbReference type="EMBL" id="KAL0092134.1"/>
    </source>
</evidence>
<keyword evidence="3" id="KW-1185">Reference proteome</keyword>
<dbReference type="Proteomes" id="UP001448207">
    <property type="component" value="Unassembled WGS sequence"/>
</dbReference>
<reference evidence="2 3" key="1">
    <citation type="submission" date="2024-04" db="EMBL/GenBank/DDBJ databases">
        <title>Symmetric and asymmetric DNA N6-adenine methylation regulates different biological responses in Mucorales.</title>
        <authorList>
            <consortium name="Lawrence Berkeley National Laboratory"/>
            <person name="Lax C."/>
            <person name="Mondo S.J."/>
            <person name="Osorio-Concepcion M."/>
            <person name="Muszewska A."/>
            <person name="Corrochano-Luque M."/>
            <person name="Gutierrez G."/>
            <person name="Riley R."/>
            <person name="Lipzen A."/>
            <person name="Guo J."/>
            <person name="Hundley H."/>
            <person name="Amirebrahimi M."/>
            <person name="Ng V."/>
            <person name="Lorenzo-Gutierrez D."/>
            <person name="Binder U."/>
            <person name="Yang J."/>
            <person name="Song Y."/>
            <person name="Canovas D."/>
            <person name="Navarro E."/>
            <person name="Freitag M."/>
            <person name="Gabaldon T."/>
            <person name="Grigoriev I.V."/>
            <person name="Corrochano L.M."/>
            <person name="Nicolas F.E."/>
            <person name="Garre V."/>
        </authorList>
    </citation>
    <scope>NUCLEOTIDE SEQUENCE [LARGE SCALE GENOMIC DNA]</scope>
    <source>
        <strain evidence="2 3">L51</strain>
    </source>
</reference>